<dbReference type="SMART" id="SM00729">
    <property type="entry name" value="Elp3"/>
    <property type="match status" value="1"/>
</dbReference>
<keyword evidence="8 9" id="KW-0143">Chaperone</keyword>
<evidence type="ECO:0000256" key="1">
    <source>
        <dbReference type="ARBA" id="ARBA00006100"/>
    </source>
</evidence>
<evidence type="ECO:0000256" key="4">
    <source>
        <dbReference type="ARBA" id="ARBA00022691"/>
    </source>
</evidence>
<keyword evidence="5 9" id="KW-0479">Metal-binding</keyword>
<evidence type="ECO:0000313" key="11">
    <source>
        <dbReference type="EMBL" id="MBM6877163.1"/>
    </source>
</evidence>
<keyword evidence="4 9" id="KW-0949">S-adenosyl-L-methionine</keyword>
<dbReference type="SFLD" id="SFLDS00029">
    <property type="entry name" value="Radical_SAM"/>
    <property type="match status" value="1"/>
</dbReference>
<evidence type="ECO:0000259" key="10">
    <source>
        <dbReference type="PROSITE" id="PS51918"/>
    </source>
</evidence>
<dbReference type="SFLD" id="SFLDF00288">
    <property type="entry name" value="HemN-like__clustered_with_nucl"/>
    <property type="match status" value="1"/>
</dbReference>
<dbReference type="SFLD" id="SFLDF00562">
    <property type="entry name" value="HemN-like__clustered_with_heat"/>
    <property type="match status" value="1"/>
</dbReference>
<dbReference type="NCBIfam" id="TIGR00539">
    <property type="entry name" value="hemN_rel"/>
    <property type="match status" value="1"/>
</dbReference>
<keyword evidence="9" id="KW-0963">Cytoplasm</keyword>
<dbReference type="SFLD" id="SFLDG01065">
    <property type="entry name" value="anaerobic_coproporphyrinogen-I"/>
    <property type="match status" value="1"/>
</dbReference>
<dbReference type="Proteomes" id="UP000729290">
    <property type="component" value="Unassembled WGS sequence"/>
</dbReference>
<dbReference type="InterPro" id="IPR013785">
    <property type="entry name" value="Aldolase_TIM"/>
</dbReference>
<dbReference type="CDD" id="cd01335">
    <property type="entry name" value="Radical_SAM"/>
    <property type="match status" value="1"/>
</dbReference>
<evidence type="ECO:0000256" key="2">
    <source>
        <dbReference type="ARBA" id="ARBA00017228"/>
    </source>
</evidence>
<comment type="subcellular location">
    <subcellularLocation>
        <location evidence="9">Cytoplasm</location>
    </subcellularLocation>
</comment>
<sequence length="385" mass="44377">MKEAGLYIHIPFCRQKCFYCDFPSFAGKEELFAEYTDALCRELEKGAAELAGYGIKSVFVGGGTPTVLPMELMERIMGMVFDCYEILPEAEITTEANPGTLDEAVCRRLKQMGFNRLSMGLQAWQDELLLRLGRIHDRAQFLENLDNARRAGFDNINADLMFALPGQTLAQWEETLDAVIGLGLEHISAYSLIIEEGTPFYDWYEKGVYQETDEETDRAMYAMTQKKLTEGGYHQYEISNFAKEGKESRHNKIYWLDEEYHGFGMGAHSYWQGRRFHNPGTLEEYIRKAKRGEDLREEMEKIPQEEEMSEFMFLGLRMTKGIEKERFLRRFGKTVEAVYGPAIVRLKAEDLLEEAEGWLRLTQRGVDVSNHVFVEFLPEEGGSRT</sequence>
<evidence type="ECO:0000256" key="8">
    <source>
        <dbReference type="ARBA" id="ARBA00023186"/>
    </source>
</evidence>
<evidence type="ECO:0000256" key="3">
    <source>
        <dbReference type="ARBA" id="ARBA00022617"/>
    </source>
</evidence>
<keyword evidence="7 9" id="KW-0411">Iron-sulfur</keyword>
<accession>A0ABS2G9B6</accession>
<evidence type="ECO:0000256" key="9">
    <source>
        <dbReference type="RuleBase" id="RU364116"/>
    </source>
</evidence>
<dbReference type="PANTHER" id="PTHR13932:SF5">
    <property type="entry name" value="RADICAL S-ADENOSYL METHIONINE DOMAIN-CONTAINING PROTEIN 1, MITOCHONDRIAL"/>
    <property type="match status" value="1"/>
</dbReference>
<comment type="similarity">
    <text evidence="1">Belongs to the anaerobic coproporphyrinogen-III oxidase family. HemW subfamily.</text>
</comment>
<dbReference type="Pfam" id="PF06969">
    <property type="entry name" value="HemN_C"/>
    <property type="match status" value="1"/>
</dbReference>
<gene>
    <name evidence="11" type="ORF">H9X83_03175</name>
</gene>
<organism evidence="11 12">
    <name type="scientific">Anaerotignum lactatifermentans</name>
    <dbReference type="NCBI Taxonomy" id="160404"/>
    <lineage>
        <taxon>Bacteria</taxon>
        <taxon>Bacillati</taxon>
        <taxon>Bacillota</taxon>
        <taxon>Clostridia</taxon>
        <taxon>Lachnospirales</taxon>
        <taxon>Anaerotignaceae</taxon>
        <taxon>Anaerotignum</taxon>
    </lineage>
</organism>
<comment type="function">
    <text evidence="9">Probably acts as a heme chaperone, transferring heme to an unknown acceptor. Binds one molecule of heme per monomer, possibly covalently. Binds 1 [4Fe-4S] cluster. The cluster is coordinated with 3 cysteines and an exchangeable S-adenosyl-L-methionine.</text>
</comment>
<keyword evidence="3 9" id="KW-0349">Heme</keyword>
<proteinExistence type="inferred from homology"/>
<keyword evidence="12" id="KW-1185">Reference proteome</keyword>
<dbReference type="RefSeq" id="WP_205133996.1">
    <property type="nucleotide sequence ID" value="NZ_JACSNT010000011.1"/>
</dbReference>
<dbReference type="SUPFAM" id="SSF102114">
    <property type="entry name" value="Radical SAM enzymes"/>
    <property type="match status" value="1"/>
</dbReference>
<dbReference type="InterPro" id="IPR010723">
    <property type="entry name" value="HemN_C"/>
</dbReference>
<evidence type="ECO:0000256" key="7">
    <source>
        <dbReference type="ARBA" id="ARBA00023014"/>
    </source>
</evidence>
<dbReference type="PANTHER" id="PTHR13932">
    <property type="entry name" value="COPROPORPHYRINIGEN III OXIDASE"/>
    <property type="match status" value="1"/>
</dbReference>
<evidence type="ECO:0000313" key="12">
    <source>
        <dbReference type="Proteomes" id="UP000729290"/>
    </source>
</evidence>
<dbReference type="PROSITE" id="PS51918">
    <property type="entry name" value="RADICAL_SAM"/>
    <property type="match status" value="1"/>
</dbReference>
<feature type="domain" description="Radical SAM core" evidence="10">
    <location>
        <begin position="1"/>
        <end position="233"/>
    </location>
</feature>
<comment type="caution">
    <text evidence="11">The sequence shown here is derived from an EMBL/GenBank/DDBJ whole genome shotgun (WGS) entry which is preliminary data.</text>
</comment>
<evidence type="ECO:0000256" key="6">
    <source>
        <dbReference type="ARBA" id="ARBA00023004"/>
    </source>
</evidence>
<dbReference type="Pfam" id="PF04055">
    <property type="entry name" value="Radical_SAM"/>
    <property type="match status" value="1"/>
</dbReference>
<reference evidence="11 12" key="1">
    <citation type="journal article" date="2021" name="Sci. Rep.">
        <title>The distribution of antibiotic resistance genes in chicken gut microbiota commensals.</title>
        <authorList>
            <person name="Juricova H."/>
            <person name="Matiasovicova J."/>
            <person name="Kubasova T."/>
            <person name="Cejkova D."/>
            <person name="Rychlik I."/>
        </authorList>
    </citation>
    <scope>NUCLEOTIDE SEQUENCE [LARGE SCALE GENOMIC DNA]</scope>
    <source>
        <strain evidence="11 12">An431b</strain>
    </source>
</reference>
<name>A0ABS2G9B6_9FIRM</name>
<keyword evidence="6 9" id="KW-0408">Iron</keyword>
<dbReference type="InterPro" id="IPR007197">
    <property type="entry name" value="rSAM"/>
</dbReference>
<protein>
    <recommendedName>
        <fullName evidence="2 9">Heme chaperone HemW</fullName>
    </recommendedName>
</protein>
<dbReference type="InterPro" id="IPR034505">
    <property type="entry name" value="Coproporphyrinogen-III_oxidase"/>
</dbReference>
<keyword evidence="9" id="KW-0004">4Fe-4S</keyword>
<dbReference type="InterPro" id="IPR058240">
    <property type="entry name" value="rSAM_sf"/>
</dbReference>
<dbReference type="SFLD" id="SFLDG01082">
    <property type="entry name" value="B12-binding_domain_containing"/>
    <property type="match status" value="1"/>
</dbReference>
<dbReference type="InterPro" id="IPR006638">
    <property type="entry name" value="Elp3/MiaA/NifB-like_rSAM"/>
</dbReference>
<evidence type="ECO:0000256" key="5">
    <source>
        <dbReference type="ARBA" id="ARBA00022723"/>
    </source>
</evidence>
<dbReference type="EMBL" id="JACSNV010000003">
    <property type="protein sequence ID" value="MBM6877163.1"/>
    <property type="molecule type" value="Genomic_DNA"/>
</dbReference>
<dbReference type="Gene3D" id="3.20.20.70">
    <property type="entry name" value="Aldolase class I"/>
    <property type="match status" value="1"/>
</dbReference>
<dbReference type="InterPro" id="IPR004559">
    <property type="entry name" value="HemW-like"/>
</dbReference>